<evidence type="ECO:0000313" key="4">
    <source>
        <dbReference type="Proteomes" id="UP000192257"/>
    </source>
</evidence>
<keyword evidence="4" id="KW-1185">Reference proteome</keyword>
<evidence type="ECO:0000256" key="1">
    <source>
        <dbReference type="PROSITE-ProRule" id="PRU01133"/>
    </source>
</evidence>
<dbReference type="InterPro" id="IPR011057">
    <property type="entry name" value="Mss4-like_sf"/>
</dbReference>
<sequence length="170" mass="19485">MKIFKDILTNAEVVCDNDKPMQEEGDIVYVVKGRYIEIGGEDYGISANVDEDAGEGATGDVDDSKQRVIDIVYNNRYTETNYDKASYMAHIRGYMKQLLDKIESDEDKKAFQTNAAAFVKKVVKDIDEYQFFIPEGNEEDPDNGMIVLCRWEGEEPSFYYWKDGLKGERV</sequence>
<dbReference type="PROSITE" id="PS51797">
    <property type="entry name" value="TCTP_3"/>
    <property type="match status" value="1"/>
</dbReference>
<dbReference type="GO" id="GO:0005509">
    <property type="term" value="F:calcium ion binding"/>
    <property type="evidence" value="ECO:0007669"/>
    <property type="project" value="TreeGrafter"/>
</dbReference>
<dbReference type="Proteomes" id="UP000192257">
    <property type="component" value="Unassembled WGS sequence"/>
</dbReference>
<dbReference type="OrthoDB" id="10248936at2759"/>
<gene>
    <name evidence="3" type="ORF">TM35_000152110</name>
</gene>
<dbReference type="STRING" id="67003.A0A1X0NXD1"/>
<dbReference type="PANTHER" id="PTHR11991:SF0">
    <property type="entry name" value="TRANSLATIONALLY-CONTROLLED TUMOR PROTEIN"/>
    <property type="match status" value="1"/>
</dbReference>
<dbReference type="VEuPathDB" id="TriTrypDB:TM35_000152110"/>
<dbReference type="SUPFAM" id="SSF51316">
    <property type="entry name" value="Mss4-like"/>
    <property type="match status" value="1"/>
</dbReference>
<dbReference type="InterPro" id="IPR011323">
    <property type="entry name" value="Mss4/transl-control_tumour"/>
</dbReference>
<proteinExistence type="inferred from homology"/>
<evidence type="ECO:0000313" key="3">
    <source>
        <dbReference type="EMBL" id="ORC88780.1"/>
    </source>
</evidence>
<dbReference type="GO" id="GO:0005737">
    <property type="term" value="C:cytoplasm"/>
    <property type="evidence" value="ECO:0007669"/>
    <property type="project" value="TreeGrafter"/>
</dbReference>
<dbReference type="Gene3D" id="2.170.150.10">
    <property type="entry name" value="Metal Binding Protein, Guanine Nucleotide Exchange Factor, Chain A"/>
    <property type="match status" value="1"/>
</dbReference>
<organism evidence="3 4">
    <name type="scientific">Trypanosoma theileri</name>
    <dbReference type="NCBI Taxonomy" id="67003"/>
    <lineage>
        <taxon>Eukaryota</taxon>
        <taxon>Discoba</taxon>
        <taxon>Euglenozoa</taxon>
        <taxon>Kinetoplastea</taxon>
        <taxon>Metakinetoplastina</taxon>
        <taxon>Trypanosomatida</taxon>
        <taxon>Trypanosomatidae</taxon>
        <taxon>Trypanosoma</taxon>
    </lineage>
</organism>
<feature type="domain" description="TCTP" evidence="2">
    <location>
        <begin position="1"/>
        <end position="170"/>
    </location>
</feature>
<dbReference type="EMBL" id="NBCO01000015">
    <property type="protein sequence ID" value="ORC88780.1"/>
    <property type="molecule type" value="Genomic_DNA"/>
</dbReference>
<dbReference type="InterPro" id="IPR018105">
    <property type="entry name" value="Translational_control_tumour_p"/>
</dbReference>
<protein>
    <submittedName>
        <fullName evidence="3">Putative mitochondrial translationally controlled tumor protein (TCTP)</fullName>
    </submittedName>
</protein>
<name>A0A1X0NXD1_9TRYP</name>
<dbReference type="RefSeq" id="XP_028882846.1">
    <property type="nucleotide sequence ID" value="XM_029025863.1"/>
</dbReference>
<dbReference type="Pfam" id="PF00838">
    <property type="entry name" value="TCTP"/>
    <property type="match status" value="1"/>
</dbReference>
<dbReference type="GeneID" id="39985643"/>
<dbReference type="PANTHER" id="PTHR11991">
    <property type="entry name" value="TRANSLATIONALLY CONTROLLED TUMOR PROTEIN-RELATED"/>
    <property type="match status" value="1"/>
</dbReference>
<evidence type="ECO:0000259" key="2">
    <source>
        <dbReference type="PROSITE" id="PS51797"/>
    </source>
</evidence>
<accession>A0A1X0NXD1</accession>
<dbReference type="AlphaFoldDB" id="A0A1X0NXD1"/>
<dbReference type="PRINTS" id="PR01653">
    <property type="entry name" value="TCTPROTEIN"/>
</dbReference>
<dbReference type="InterPro" id="IPR034737">
    <property type="entry name" value="TCTP"/>
</dbReference>
<reference evidence="3 4" key="1">
    <citation type="submission" date="2017-03" db="EMBL/GenBank/DDBJ databases">
        <title>An alternative strategy for trypanosome survival in the mammalian bloodstream revealed through genome and transcriptome analysis of the ubiquitous bovine parasite Trypanosoma (Megatrypanum) theileri.</title>
        <authorList>
            <person name="Kelly S."/>
            <person name="Ivens A."/>
            <person name="Mott A."/>
            <person name="O'Neill E."/>
            <person name="Emms D."/>
            <person name="Macleod O."/>
            <person name="Voorheis P."/>
            <person name="Matthews J."/>
            <person name="Matthews K."/>
            <person name="Carrington M."/>
        </authorList>
    </citation>
    <scope>NUCLEOTIDE SEQUENCE [LARGE SCALE GENOMIC DNA]</scope>
    <source>
        <strain evidence="3">Edinburgh</strain>
    </source>
</reference>
<comment type="similarity">
    <text evidence="1">Belongs to the TCTP family.</text>
</comment>
<comment type="caution">
    <text evidence="3">The sequence shown here is derived from an EMBL/GenBank/DDBJ whole genome shotgun (WGS) entry which is preliminary data.</text>
</comment>